<evidence type="ECO:0000313" key="4">
    <source>
        <dbReference type="Proteomes" id="UP000193498"/>
    </source>
</evidence>
<name>A0A1Y1Y9U7_9FUNG</name>
<dbReference type="PANTHER" id="PTHR10845">
    <property type="entry name" value="REGULATOR OF G PROTEIN SIGNALING"/>
    <property type="match status" value="1"/>
</dbReference>
<evidence type="ECO:0000259" key="2">
    <source>
        <dbReference type="PROSITE" id="PS50132"/>
    </source>
</evidence>
<dbReference type="Pfam" id="PF00615">
    <property type="entry name" value="RGS"/>
    <property type="match status" value="1"/>
</dbReference>
<dbReference type="InterPro" id="IPR016137">
    <property type="entry name" value="RGS"/>
</dbReference>
<feature type="transmembrane region" description="Helical" evidence="1">
    <location>
        <begin position="42"/>
        <end position="62"/>
    </location>
</feature>
<feature type="transmembrane region" description="Helical" evidence="1">
    <location>
        <begin position="151"/>
        <end position="174"/>
    </location>
</feature>
<keyword evidence="1" id="KW-1133">Transmembrane helix</keyword>
<accession>A0A1Y1Y9U7</accession>
<keyword evidence="1" id="KW-0472">Membrane</keyword>
<dbReference type="PRINTS" id="PR01301">
    <property type="entry name" value="RGSPROTEIN"/>
</dbReference>
<dbReference type="InterPro" id="IPR036305">
    <property type="entry name" value="RGS_sf"/>
</dbReference>
<dbReference type="AlphaFoldDB" id="A0A1Y1Y9U7"/>
<dbReference type="CDD" id="cd07440">
    <property type="entry name" value="RGS"/>
    <property type="match status" value="1"/>
</dbReference>
<dbReference type="OrthoDB" id="196547at2759"/>
<comment type="caution">
    <text evidence="3">The sequence shown here is derived from an EMBL/GenBank/DDBJ whole genome shotgun (WGS) entry which is preliminary data.</text>
</comment>
<feature type="transmembrane region" description="Helical" evidence="1">
    <location>
        <begin position="194"/>
        <end position="216"/>
    </location>
</feature>
<evidence type="ECO:0000313" key="3">
    <source>
        <dbReference type="EMBL" id="ORX94772.1"/>
    </source>
</evidence>
<dbReference type="SUPFAM" id="SSF48097">
    <property type="entry name" value="Regulator of G-protein signaling, RGS"/>
    <property type="match status" value="1"/>
</dbReference>
<feature type="transmembrane region" description="Helical" evidence="1">
    <location>
        <begin position="74"/>
        <end position="95"/>
    </location>
</feature>
<gene>
    <name evidence="3" type="ORF">K493DRAFT_301862</name>
</gene>
<dbReference type="PROSITE" id="PS50132">
    <property type="entry name" value="RGS"/>
    <property type="match status" value="1"/>
</dbReference>
<organism evidence="3 4">
    <name type="scientific">Basidiobolus meristosporus CBS 931.73</name>
    <dbReference type="NCBI Taxonomy" id="1314790"/>
    <lineage>
        <taxon>Eukaryota</taxon>
        <taxon>Fungi</taxon>
        <taxon>Fungi incertae sedis</taxon>
        <taxon>Zoopagomycota</taxon>
        <taxon>Entomophthoromycotina</taxon>
        <taxon>Basidiobolomycetes</taxon>
        <taxon>Basidiobolales</taxon>
        <taxon>Basidiobolaceae</taxon>
        <taxon>Basidiobolus</taxon>
    </lineage>
</organism>
<reference evidence="3 4" key="1">
    <citation type="submission" date="2016-07" db="EMBL/GenBank/DDBJ databases">
        <title>Pervasive Adenine N6-methylation of Active Genes in Fungi.</title>
        <authorList>
            <consortium name="DOE Joint Genome Institute"/>
            <person name="Mondo S.J."/>
            <person name="Dannebaum R.O."/>
            <person name="Kuo R.C."/>
            <person name="Labutti K."/>
            <person name="Haridas S."/>
            <person name="Kuo A."/>
            <person name="Salamov A."/>
            <person name="Ahrendt S.R."/>
            <person name="Lipzen A."/>
            <person name="Sullivan W."/>
            <person name="Andreopoulos W.B."/>
            <person name="Clum A."/>
            <person name="Lindquist E."/>
            <person name="Daum C."/>
            <person name="Ramamoorthy G.K."/>
            <person name="Gryganskyi A."/>
            <person name="Culley D."/>
            <person name="Magnuson J.K."/>
            <person name="James T.Y."/>
            <person name="O'Malley M.A."/>
            <person name="Stajich J.E."/>
            <person name="Spatafora J.W."/>
            <person name="Visel A."/>
            <person name="Grigoriev I.V."/>
        </authorList>
    </citation>
    <scope>NUCLEOTIDE SEQUENCE [LARGE SCALE GENOMIC DNA]</scope>
    <source>
        <strain evidence="3 4">CBS 931.73</strain>
    </source>
</reference>
<dbReference type="Proteomes" id="UP000193498">
    <property type="component" value="Unassembled WGS sequence"/>
</dbReference>
<protein>
    <recommendedName>
        <fullName evidence="2">RGS domain-containing protein</fullName>
    </recommendedName>
</protein>
<dbReference type="InterPro" id="IPR044926">
    <property type="entry name" value="RGS_subdomain_2"/>
</dbReference>
<keyword evidence="4" id="KW-1185">Reference proteome</keyword>
<dbReference type="Gene3D" id="1.10.167.10">
    <property type="entry name" value="Regulator of G-protein Signalling 4, domain 2"/>
    <property type="match status" value="1"/>
</dbReference>
<keyword evidence="1" id="KW-0812">Transmembrane</keyword>
<evidence type="ECO:0000256" key="1">
    <source>
        <dbReference type="SAM" id="Phobius"/>
    </source>
</evidence>
<feature type="domain" description="RGS" evidence="2">
    <location>
        <begin position="283"/>
        <end position="401"/>
    </location>
</feature>
<dbReference type="InParanoid" id="A0A1Y1Y9U7"/>
<feature type="transmembrane region" description="Helical" evidence="1">
    <location>
        <begin position="12"/>
        <end position="30"/>
    </location>
</feature>
<dbReference type="EMBL" id="MCFE01000196">
    <property type="protein sequence ID" value="ORX94772.1"/>
    <property type="molecule type" value="Genomic_DNA"/>
</dbReference>
<dbReference type="SMART" id="SM00315">
    <property type="entry name" value="RGS"/>
    <property type="match status" value="1"/>
</dbReference>
<sequence length="471" mass="54529">MDNWTTSQKFYYPVTIGWNFFLISTTFLFISQYQSPAIRYRSITLSVFMVIGNSLVTTLYLGREPTYDSFPCFVNIWVSSIGMPLWLTSVAGRFMRLAFLYHFSQAKLVAGSSTDHYVDLGSEKPTITSSPTMVLDENWYYKHREKFTTNYIVRLIIGALSFQMALTLLVQAFTTKFQITPTMALGNCLVGWEFIPVYLTSAFYVFVLCPLFITWLRGVDDAYGIKRELMADFTLGRCDQDLPSCPLECGRLDDQPLLQHCSPSRQSHSEVGLEAAESSSMASFESMVEDPQQFEVFKRFSLRDFSVENALFFERIQKLRHRTRELSSAAELPTWVILEINSIYNTFISADSEFELNLEASAVREIRRRFQSNDIRLDIFDRAFSEVRTLMFRYTYPRFVKMGQKSLAETMIKNNPPLLYNLIYTSHFIIIAINIMEKENTCYVWISLKINRLVVIFDDGAICFNAEYNPE</sequence>
<dbReference type="PANTHER" id="PTHR10845:SF192">
    <property type="entry name" value="DOUBLE HIT, ISOFORM B"/>
    <property type="match status" value="1"/>
</dbReference>
<proteinExistence type="predicted"/>